<dbReference type="RefSeq" id="WP_132322126.1">
    <property type="nucleotide sequence ID" value="NZ_FWZT01000017.1"/>
</dbReference>
<dbReference type="Proteomes" id="UP000192907">
    <property type="component" value="Unassembled WGS sequence"/>
</dbReference>
<reference evidence="2" key="1">
    <citation type="submission" date="2017-04" db="EMBL/GenBank/DDBJ databases">
        <authorList>
            <person name="Varghese N."/>
            <person name="Submissions S."/>
        </authorList>
    </citation>
    <scope>NUCLEOTIDE SEQUENCE [LARGE SCALE GENOMIC DNA]</scope>
    <source>
        <strain evidence="2">RKEM611</strain>
    </source>
</reference>
<dbReference type="InterPro" id="IPR011990">
    <property type="entry name" value="TPR-like_helical_dom_sf"/>
</dbReference>
<evidence type="ECO:0000313" key="1">
    <source>
        <dbReference type="EMBL" id="SMF54797.1"/>
    </source>
</evidence>
<evidence type="ECO:0000313" key="2">
    <source>
        <dbReference type="Proteomes" id="UP000192907"/>
    </source>
</evidence>
<evidence type="ECO:0008006" key="3">
    <source>
        <dbReference type="Google" id="ProtNLM"/>
    </source>
</evidence>
<organism evidence="1 2">
    <name type="scientific">Pseudobacteriovorax antillogorgiicola</name>
    <dbReference type="NCBI Taxonomy" id="1513793"/>
    <lineage>
        <taxon>Bacteria</taxon>
        <taxon>Pseudomonadati</taxon>
        <taxon>Bdellovibrionota</taxon>
        <taxon>Oligoflexia</taxon>
        <taxon>Oligoflexales</taxon>
        <taxon>Pseudobacteriovoracaceae</taxon>
        <taxon>Pseudobacteriovorax</taxon>
    </lineage>
</organism>
<gene>
    <name evidence="1" type="ORF">SAMN06296036_11749</name>
</gene>
<dbReference type="Gene3D" id="1.25.40.10">
    <property type="entry name" value="Tetratricopeptide repeat domain"/>
    <property type="match status" value="1"/>
</dbReference>
<sequence>MKTPWQSNIRATLKFLLVGISVSLFLNQVAFGLCASLIKGTMAFNVTKCGRLSPEKTFNNSRLEKLQFIKDLTMEDRKTFFDSYRGLVIEGLVVRSLAVRSGLTPEKGALNGQNITVYIPPGPVSCQQILNKRIKTLLDEACCEGGGEAPCLLNTTYVFKNISVLGPAQGGAGNAKRMKLAVNKTFLKANNHLKRKQFSEAVTLYEQLRSQKLLDTRGHYFLSYSYRMLDQCPKAIPVLEIVHKKSEANSYWANEEGVIKKAILLYARCLSKTGRSGESVLVLQGFLANPKRFKEEIKASLVHGDFGRSRTTKEFQQYMQDAQKALSRAMNPQ</sequence>
<accession>A0A1Y6CBJ8</accession>
<protein>
    <recommendedName>
        <fullName evidence="3">Tetratricopeptide repeat-containing protein</fullName>
    </recommendedName>
</protein>
<name>A0A1Y6CBJ8_9BACT</name>
<dbReference type="OrthoDB" id="9963886at2"/>
<dbReference type="SUPFAM" id="SSF48452">
    <property type="entry name" value="TPR-like"/>
    <property type="match status" value="1"/>
</dbReference>
<dbReference type="EMBL" id="FWZT01000017">
    <property type="protein sequence ID" value="SMF54797.1"/>
    <property type="molecule type" value="Genomic_DNA"/>
</dbReference>
<keyword evidence="2" id="KW-1185">Reference proteome</keyword>
<proteinExistence type="predicted"/>
<dbReference type="AlphaFoldDB" id="A0A1Y6CBJ8"/>